<dbReference type="InterPro" id="IPR000620">
    <property type="entry name" value="EamA_dom"/>
</dbReference>
<feature type="transmembrane region" description="Helical" evidence="6">
    <location>
        <begin position="259"/>
        <end position="281"/>
    </location>
</feature>
<dbReference type="InterPro" id="IPR030184">
    <property type="entry name" value="WAT1-related"/>
</dbReference>
<keyword evidence="4 6" id="KW-1133">Transmembrane helix</keyword>
<dbReference type="InterPro" id="IPR037185">
    <property type="entry name" value="EmrE-like"/>
</dbReference>
<comment type="similarity">
    <text evidence="2 6">Belongs to the drug/metabolite transporter (DMT) superfamily. Plant drug/metabolite exporter (P-DME) (TC 2.A.7.4) family.</text>
</comment>
<evidence type="ECO:0000256" key="2">
    <source>
        <dbReference type="ARBA" id="ARBA00007635"/>
    </source>
</evidence>
<organism evidence="9">
    <name type="scientific">Chloropicon laureae</name>
    <dbReference type="NCBI Taxonomy" id="464258"/>
    <lineage>
        <taxon>Eukaryota</taxon>
        <taxon>Viridiplantae</taxon>
        <taxon>Chlorophyta</taxon>
        <taxon>Chloropicophyceae</taxon>
        <taxon>Chloropicales</taxon>
        <taxon>Chloropicaceae</taxon>
        <taxon>Chloropicon</taxon>
    </lineage>
</organism>
<dbReference type="AlphaFoldDB" id="A0A7S2Z197"/>
<keyword evidence="5 6" id="KW-0472">Membrane</keyword>
<proteinExistence type="inferred from homology"/>
<feature type="domain" description="EamA" evidence="8">
    <location>
        <begin position="197"/>
        <end position="338"/>
    </location>
</feature>
<feature type="transmembrane region" description="Helical" evidence="6">
    <location>
        <begin position="12"/>
        <end position="33"/>
    </location>
</feature>
<comment type="subcellular location">
    <subcellularLocation>
        <location evidence="1 6">Membrane</location>
        <topology evidence="1 6">Multi-pass membrane protein</topology>
    </subcellularLocation>
</comment>
<evidence type="ECO:0000256" key="4">
    <source>
        <dbReference type="ARBA" id="ARBA00022989"/>
    </source>
</evidence>
<dbReference type="GO" id="GO:0016020">
    <property type="term" value="C:membrane"/>
    <property type="evidence" value="ECO:0007669"/>
    <property type="project" value="UniProtKB-SubCell"/>
</dbReference>
<evidence type="ECO:0000256" key="7">
    <source>
        <dbReference type="SAM" id="MobiDB-lite"/>
    </source>
</evidence>
<feature type="domain" description="EamA" evidence="8">
    <location>
        <begin position="17"/>
        <end position="148"/>
    </location>
</feature>
<reference evidence="9" key="1">
    <citation type="submission" date="2021-01" db="EMBL/GenBank/DDBJ databases">
        <authorList>
            <person name="Corre E."/>
            <person name="Pelletier E."/>
            <person name="Niang G."/>
            <person name="Scheremetjew M."/>
            <person name="Finn R."/>
            <person name="Kale V."/>
            <person name="Holt S."/>
            <person name="Cochrane G."/>
            <person name="Meng A."/>
            <person name="Brown T."/>
            <person name="Cohen L."/>
        </authorList>
    </citation>
    <scope>NUCLEOTIDE SEQUENCE</scope>
    <source>
        <strain evidence="9">RCC856</strain>
    </source>
</reference>
<sequence>MGAKGPPQQGESQTPATIVMILVQMAFAGWHVLGKVALNTGVSPLFFALIREAGASIVLLLLAAVCDKKPKMPNRAEAMVFLTLGVLIFINIVGFILALNLVSPITAAIYQPLIPVWTAFWAILFKVEPANPYMLTGIAISVSGAVVAAMSESHPSNDEGLEGVPEVLLESEAQSMGITEEDQQSFMQRMAENSLLGHGILLVQTLALGTLYLVQKKIVHDFPSLTSTAWYYSIGSFLTVVMCIGYFQSLDSLLHEFSYLSNTHVLVAFLYAVVVGTAFTYGGSTWANKKLHASIVSLYTVLQSPFTLILSIFTLGAKPEVQDVVCMVLIIFGMTLVVGSKMKEAEEMKKEGGLGGNTDPLRGISYEPVGGDEGKNI</sequence>
<feature type="transmembrane region" description="Helical" evidence="6">
    <location>
        <begin position="78"/>
        <end position="99"/>
    </location>
</feature>
<evidence type="ECO:0000256" key="5">
    <source>
        <dbReference type="ARBA" id="ARBA00023136"/>
    </source>
</evidence>
<gene>
    <name evidence="9" type="ORF">CLAU1311_LOCUS3020</name>
</gene>
<name>A0A7S2Z197_9CHLO</name>
<evidence type="ECO:0000259" key="8">
    <source>
        <dbReference type="Pfam" id="PF00892"/>
    </source>
</evidence>
<evidence type="ECO:0000313" key="9">
    <source>
        <dbReference type="EMBL" id="CAE0016240.1"/>
    </source>
</evidence>
<dbReference type="PANTHER" id="PTHR31218">
    <property type="entry name" value="WAT1-RELATED PROTEIN"/>
    <property type="match status" value="1"/>
</dbReference>
<evidence type="ECO:0000256" key="6">
    <source>
        <dbReference type="RuleBase" id="RU363077"/>
    </source>
</evidence>
<feature type="transmembrane region" description="Helical" evidence="6">
    <location>
        <begin position="105"/>
        <end position="125"/>
    </location>
</feature>
<feature type="transmembrane region" description="Helical" evidence="6">
    <location>
        <begin position="45"/>
        <end position="66"/>
    </location>
</feature>
<dbReference type="SUPFAM" id="SSF103481">
    <property type="entry name" value="Multidrug resistance efflux transporter EmrE"/>
    <property type="match status" value="2"/>
</dbReference>
<evidence type="ECO:0000256" key="1">
    <source>
        <dbReference type="ARBA" id="ARBA00004141"/>
    </source>
</evidence>
<protein>
    <recommendedName>
        <fullName evidence="6">WAT1-related protein</fullName>
    </recommendedName>
</protein>
<feature type="transmembrane region" description="Helical" evidence="6">
    <location>
        <begin position="195"/>
        <end position="214"/>
    </location>
</feature>
<feature type="transmembrane region" description="Helical" evidence="6">
    <location>
        <begin position="321"/>
        <end position="340"/>
    </location>
</feature>
<dbReference type="GO" id="GO:0022857">
    <property type="term" value="F:transmembrane transporter activity"/>
    <property type="evidence" value="ECO:0007669"/>
    <property type="project" value="InterPro"/>
</dbReference>
<feature type="transmembrane region" description="Helical" evidence="6">
    <location>
        <begin position="293"/>
        <end position="315"/>
    </location>
</feature>
<feature type="transmembrane region" description="Helical" evidence="6">
    <location>
        <begin position="229"/>
        <end position="247"/>
    </location>
</feature>
<dbReference type="Pfam" id="PF00892">
    <property type="entry name" value="EamA"/>
    <property type="match status" value="2"/>
</dbReference>
<keyword evidence="3 6" id="KW-0812">Transmembrane</keyword>
<dbReference type="EMBL" id="HBHU01004672">
    <property type="protein sequence ID" value="CAE0016240.1"/>
    <property type="molecule type" value="Transcribed_RNA"/>
</dbReference>
<accession>A0A7S2Z197</accession>
<feature type="region of interest" description="Disordered" evidence="7">
    <location>
        <begin position="349"/>
        <end position="377"/>
    </location>
</feature>
<evidence type="ECO:0000256" key="3">
    <source>
        <dbReference type="ARBA" id="ARBA00022692"/>
    </source>
</evidence>